<evidence type="ECO:0000313" key="5">
    <source>
        <dbReference type="Proteomes" id="UP000240624"/>
    </source>
</evidence>
<organism evidence="3 4">
    <name type="scientific">Limimaricola soesokkakensis</name>
    <dbReference type="NCBI Taxonomy" id="1343159"/>
    <lineage>
        <taxon>Bacteria</taxon>
        <taxon>Pseudomonadati</taxon>
        <taxon>Pseudomonadota</taxon>
        <taxon>Alphaproteobacteria</taxon>
        <taxon>Rhodobacterales</taxon>
        <taxon>Paracoccaceae</taxon>
        <taxon>Limimaricola</taxon>
    </lineage>
</organism>
<dbReference type="GO" id="GO:0016740">
    <property type="term" value="F:transferase activity"/>
    <property type="evidence" value="ECO:0007669"/>
    <property type="project" value="UniProtKB-KW"/>
</dbReference>
<dbReference type="Gene3D" id="3.20.20.80">
    <property type="entry name" value="Glycosidases"/>
    <property type="match status" value="1"/>
</dbReference>
<dbReference type="AlphaFoldDB" id="A0A1X6ZU95"/>
<dbReference type="PANTHER" id="PTHR10357">
    <property type="entry name" value="ALPHA-AMYLASE FAMILY MEMBER"/>
    <property type="match status" value="1"/>
</dbReference>
<evidence type="ECO:0000313" key="4">
    <source>
        <dbReference type="Proteomes" id="UP000193495"/>
    </source>
</evidence>
<dbReference type="GO" id="GO:0004556">
    <property type="term" value="F:alpha-amylase activity"/>
    <property type="evidence" value="ECO:0007669"/>
    <property type="project" value="UniProtKB-EC"/>
</dbReference>
<keyword evidence="5" id="KW-1185">Reference proteome</keyword>
<sequence length="549" mass="61427">MIDLWYKNAVIYCLDVETFMDANGDGIGDFRGLADRLDHIEGLGATAIWLNPFYPTPNRDNGYDITDFYGIDPRSGNAGDFVGFARAAADRGLKVIVDLVVNHCSIDHPWFQSARSDPDSPYRDWFVWSKEKPEDITDGIIFPGVQEAVWTWDEQAGAWYLHRFYEHQADFNIANPAVREEILKIMGYWLELGVWGFRIDAVPFLVEYKGLEEEPDRDPLLLLSEMRDFLSWRRAGAIMLAEANITRDKAPDYFGGREFGADERMHLILDFPLNQALFLALARSQAAPIVEALGSRPQEAPAQAQWATFLRNHDELSLDKLSDSERQEVFDAFGPDEDMQLYGRGLRRRLAPMLGDIDRVALAQSLLFALPGTPVMWYGDEIGQGEDLSLSERNAVRTPMQWADEHRGGFSRADCEPVRPLVEDGPFGFHETSVAAQRGRPGSLLTRVQQLVRCRRACPEIGWGDTAVIDGLPEALLGLVSSWRGSRVLTLHNLSEEAVTCAPEIEGASHLVALLGGPDEATGDPLAPGDEIALPGYGYRWFRIDGERA</sequence>
<dbReference type="CDD" id="cd11334">
    <property type="entry name" value="AmyAc_TreS"/>
    <property type="match status" value="1"/>
</dbReference>
<protein>
    <submittedName>
        <fullName evidence="2">Maltose alpha-D-glucosyltransferase/alpha-amylase</fullName>
    </submittedName>
    <submittedName>
        <fullName evidence="3">Trehalose synthase/amylase TreS</fullName>
        <ecNumber evidence="3">3.2.1.1</ecNumber>
    </submittedName>
</protein>
<dbReference type="EMBL" id="FWFY01000010">
    <property type="protein sequence ID" value="SLN61808.1"/>
    <property type="molecule type" value="Genomic_DNA"/>
</dbReference>
<dbReference type="InterPro" id="IPR006047">
    <property type="entry name" value="GH13_cat_dom"/>
</dbReference>
<reference evidence="3 4" key="1">
    <citation type="submission" date="2017-03" db="EMBL/GenBank/DDBJ databases">
        <authorList>
            <person name="Afonso C.L."/>
            <person name="Miller P.J."/>
            <person name="Scott M.A."/>
            <person name="Spackman E."/>
            <person name="Goraichik I."/>
            <person name="Dimitrov K.M."/>
            <person name="Suarez D.L."/>
            <person name="Swayne D.E."/>
        </authorList>
    </citation>
    <scope>NUCLEOTIDE SEQUENCE [LARGE SCALE GENOMIC DNA]</scope>
    <source>
        <strain evidence="3 4">CECT 8367</strain>
    </source>
</reference>
<keyword evidence="2" id="KW-0808">Transferase</keyword>
<dbReference type="SUPFAM" id="SSF51445">
    <property type="entry name" value="(Trans)glycosidases"/>
    <property type="match status" value="1"/>
</dbReference>
<evidence type="ECO:0000313" key="3">
    <source>
        <dbReference type="EMBL" id="SLN61808.1"/>
    </source>
</evidence>
<dbReference type="Proteomes" id="UP000240624">
    <property type="component" value="Unassembled WGS sequence"/>
</dbReference>
<name>A0A1X6ZU95_9RHOB</name>
<gene>
    <name evidence="3" type="primary">treS_1</name>
    <name evidence="2" type="ORF">CLV79_111101</name>
    <name evidence="3" type="ORF">LOS8367_02998</name>
</gene>
<dbReference type="OrthoDB" id="9805159at2"/>
<dbReference type="Proteomes" id="UP000193495">
    <property type="component" value="Unassembled WGS sequence"/>
</dbReference>
<feature type="domain" description="Glycosyl hydrolase family 13 catalytic" evidence="1">
    <location>
        <begin position="13"/>
        <end position="419"/>
    </location>
</feature>
<dbReference type="GO" id="GO:0005975">
    <property type="term" value="P:carbohydrate metabolic process"/>
    <property type="evidence" value="ECO:0007669"/>
    <property type="project" value="InterPro"/>
</dbReference>
<dbReference type="Pfam" id="PF00128">
    <property type="entry name" value="Alpha-amylase"/>
    <property type="match status" value="2"/>
</dbReference>
<dbReference type="Gene3D" id="3.90.400.10">
    <property type="entry name" value="Oligo-1,6-glucosidase, Domain 2"/>
    <property type="match status" value="1"/>
</dbReference>
<dbReference type="InterPro" id="IPR017853">
    <property type="entry name" value="GH"/>
</dbReference>
<dbReference type="EMBL" id="PYGB01000011">
    <property type="protein sequence ID" value="PSK82983.1"/>
    <property type="molecule type" value="Genomic_DNA"/>
</dbReference>
<dbReference type="RefSeq" id="WP_085897315.1">
    <property type="nucleotide sequence ID" value="NZ_FWFY01000010.1"/>
</dbReference>
<keyword evidence="3" id="KW-0378">Hydrolase</keyword>
<reference evidence="2 5" key="2">
    <citation type="submission" date="2018-03" db="EMBL/GenBank/DDBJ databases">
        <title>Genomic Encyclopedia of Archaeal and Bacterial Type Strains, Phase II (KMG-II): from individual species to whole genera.</title>
        <authorList>
            <person name="Goeker M."/>
        </authorList>
    </citation>
    <scope>NUCLEOTIDE SEQUENCE [LARGE SCALE GENOMIC DNA]</scope>
    <source>
        <strain evidence="2 5">DSM 29956</strain>
    </source>
</reference>
<keyword evidence="3" id="KW-0326">Glycosidase</keyword>
<dbReference type="PANTHER" id="PTHR10357:SF219">
    <property type="entry name" value="MALTOSE ALPHA-D-GLUCOSYLTRANSFERASE"/>
    <property type="match status" value="1"/>
</dbReference>
<evidence type="ECO:0000313" key="2">
    <source>
        <dbReference type="EMBL" id="PSK82983.1"/>
    </source>
</evidence>
<dbReference type="EC" id="3.2.1.1" evidence="3"/>
<accession>A0A1X6ZU95</accession>
<evidence type="ECO:0000259" key="1">
    <source>
        <dbReference type="SMART" id="SM00642"/>
    </source>
</evidence>
<dbReference type="InterPro" id="IPR045857">
    <property type="entry name" value="O16G_dom_2"/>
</dbReference>
<proteinExistence type="predicted"/>
<dbReference type="SMART" id="SM00642">
    <property type="entry name" value="Aamy"/>
    <property type="match status" value="1"/>
</dbReference>